<keyword evidence="4" id="KW-0862">Zinc</keyword>
<comment type="caution">
    <text evidence="7">The sequence shown here is derived from an EMBL/GenBank/DDBJ whole genome shotgun (WGS) entry which is preliminary data.</text>
</comment>
<dbReference type="AlphaFoldDB" id="S7W897"/>
<keyword evidence="7" id="KW-0687">Ribonucleoprotein</keyword>
<keyword evidence="2" id="KW-0479">Metal-binding</keyword>
<protein>
    <submittedName>
        <fullName evidence="7">U1 small nuclear ribonucleoprotein</fullName>
    </submittedName>
</protein>
<evidence type="ECO:0000256" key="1">
    <source>
        <dbReference type="ARBA" id="ARBA00004123"/>
    </source>
</evidence>
<reference evidence="8" key="1">
    <citation type="journal article" date="2013" name="PLoS Genet.">
        <title>The genome of Spraguea lophii and the basis of host-microsporidian interactions.</title>
        <authorList>
            <person name="Campbell S.E."/>
            <person name="Williams T.A."/>
            <person name="Yousuf A."/>
            <person name="Soanes D.M."/>
            <person name="Paszkiewicz K.H."/>
            <person name="Williams B.A.P."/>
        </authorList>
    </citation>
    <scope>NUCLEOTIDE SEQUENCE [LARGE SCALE GENOMIC DNA]</scope>
    <source>
        <strain evidence="8">42_110</strain>
    </source>
</reference>
<dbReference type="InterPro" id="IPR036236">
    <property type="entry name" value="Znf_C2H2_sf"/>
</dbReference>
<feature type="domain" description="Matrin-type" evidence="6">
    <location>
        <begin position="4"/>
        <end position="36"/>
    </location>
</feature>
<dbReference type="GO" id="GO:0003676">
    <property type="term" value="F:nucleic acid binding"/>
    <property type="evidence" value="ECO:0007669"/>
    <property type="project" value="InterPro"/>
</dbReference>
<dbReference type="GO" id="GO:1990904">
    <property type="term" value="C:ribonucleoprotein complex"/>
    <property type="evidence" value="ECO:0007669"/>
    <property type="project" value="UniProtKB-KW"/>
</dbReference>
<evidence type="ECO:0000256" key="3">
    <source>
        <dbReference type="ARBA" id="ARBA00022771"/>
    </source>
</evidence>
<dbReference type="InterPro" id="IPR003604">
    <property type="entry name" value="Matrin/U1-like-C_Znf_C2H2"/>
</dbReference>
<dbReference type="InterPro" id="IPR013085">
    <property type="entry name" value="U1-CZ_Znf_C2H2"/>
</dbReference>
<keyword evidence="3" id="KW-0863">Zinc-finger</keyword>
<dbReference type="SMART" id="SM00451">
    <property type="entry name" value="ZnF_U1"/>
    <property type="match status" value="1"/>
</dbReference>
<evidence type="ECO:0000259" key="6">
    <source>
        <dbReference type="PROSITE" id="PS50171"/>
    </source>
</evidence>
<accession>S7W897</accession>
<evidence type="ECO:0000313" key="7">
    <source>
        <dbReference type="EMBL" id="EPR79066.1"/>
    </source>
</evidence>
<dbReference type="InterPro" id="IPR000690">
    <property type="entry name" value="Matrin/U1-C_Znf_C2H2"/>
</dbReference>
<dbReference type="PROSITE" id="PS50171">
    <property type="entry name" value="ZF_MATRIN"/>
    <property type="match status" value="1"/>
</dbReference>
<dbReference type="SUPFAM" id="SSF57667">
    <property type="entry name" value="beta-beta-alpha zinc fingers"/>
    <property type="match status" value="1"/>
</dbReference>
<dbReference type="VEuPathDB" id="MicrosporidiaDB:SLOPH_2014"/>
<dbReference type="OMA" id="MPKYFCP"/>
<name>S7W897_SPRLO</name>
<dbReference type="EMBL" id="ATCN01000415">
    <property type="protein sequence ID" value="EPR79066.1"/>
    <property type="molecule type" value="Genomic_DNA"/>
</dbReference>
<dbReference type="Proteomes" id="UP000014978">
    <property type="component" value="Unassembled WGS sequence"/>
</dbReference>
<dbReference type="InParanoid" id="S7W897"/>
<gene>
    <name evidence="7" type="ORF">SLOPH_2014</name>
</gene>
<organism evidence="7 8">
    <name type="scientific">Spraguea lophii (strain 42_110)</name>
    <name type="common">Microsporidian parasite</name>
    <dbReference type="NCBI Taxonomy" id="1358809"/>
    <lineage>
        <taxon>Eukaryota</taxon>
        <taxon>Fungi</taxon>
        <taxon>Fungi incertae sedis</taxon>
        <taxon>Microsporidia</taxon>
        <taxon>Spragueidae</taxon>
        <taxon>Spraguea</taxon>
    </lineage>
</organism>
<dbReference type="Pfam" id="PF06220">
    <property type="entry name" value="zf-U1"/>
    <property type="match status" value="1"/>
</dbReference>
<evidence type="ECO:0000256" key="2">
    <source>
        <dbReference type="ARBA" id="ARBA00022723"/>
    </source>
</evidence>
<dbReference type="Gene3D" id="3.30.160.60">
    <property type="entry name" value="Classic Zinc Finger"/>
    <property type="match status" value="1"/>
</dbReference>
<dbReference type="OrthoDB" id="2417221at2759"/>
<comment type="subcellular location">
    <subcellularLocation>
        <location evidence="1">Nucleus</location>
    </subcellularLocation>
</comment>
<evidence type="ECO:0000313" key="8">
    <source>
        <dbReference type="Proteomes" id="UP000014978"/>
    </source>
</evidence>
<keyword evidence="8" id="KW-1185">Reference proteome</keyword>
<dbReference type="HOGENOM" id="CLU_164885_0_0_1"/>
<dbReference type="STRING" id="1358809.S7W897"/>
<dbReference type="GO" id="GO:0008270">
    <property type="term" value="F:zinc ion binding"/>
    <property type="evidence" value="ECO:0007669"/>
    <property type="project" value="UniProtKB-KW"/>
</dbReference>
<dbReference type="GO" id="GO:0005634">
    <property type="term" value="C:nucleus"/>
    <property type="evidence" value="ECO:0007669"/>
    <property type="project" value="UniProtKB-SubCell"/>
</dbReference>
<sequence length="122" mass="14989">MSRYFCDTCKKFIFNSNLEGRKTHLNGQKHIYNRRKHFLNIINNEKYKEEIEWIKRITKGNEMIMTTKKEREYSLPPIQIDKIIIPKQPENFKLPKNFDYKNILNYPKEKDKIERMFCKNNI</sequence>
<evidence type="ECO:0000256" key="5">
    <source>
        <dbReference type="ARBA" id="ARBA00023242"/>
    </source>
</evidence>
<keyword evidence="5" id="KW-0539">Nucleus</keyword>
<proteinExistence type="predicted"/>
<evidence type="ECO:0000256" key="4">
    <source>
        <dbReference type="ARBA" id="ARBA00022833"/>
    </source>
</evidence>